<feature type="region of interest" description="Disordered" evidence="3">
    <location>
        <begin position="1"/>
        <end position="49"/>
    </location>
</feature>
<dbReference type="GO" id="GO:0006397">
    <property type="term" value="P:mRNA processing"/>
    <property type="evidence" value="ECO:0007669"/>
    <property type="project" value="UniProtKB-KW"/>
</dbReference>
<gene>
    <name evidence="5" type="ORF">ARMGADRAFT_1036626</name>
</gene>
<evidence type="ECO:0000313" key="5">
    <source>
        <dbReference type="EMBL" id="PBK85141.1"/>
    </source>
</evidence>
<evidence type="ECO:0000313" key="6">
    <source>
        <dbReference type="Proteomes" id="UP000217790"/>
    </source>
</evidence>
<keyword evidence="1" id="KW-0507">mRNA processing</keyword>
<dbReference type="AlphaFoldDB" id="A0A2H3CQ10"/>
<keyword evidence="2" id="KW-0863">Zinc-finger</keyword>
<organism evidence="5 6">
    <name type="scientific">Armillaria gallica</name>
    <name type="common">Bulbous honey fungus</name>
    <name type="synonym">Armillaria bulbosa</name>
    <dbReference type="NCBI Taxonomy" id="47427"/>
    <lineage>
        <taxon>Eukaryota</taxon>
        <taxon>Fungi</taxon>
        <taxon>Dikarya</taxon>
        <taxon>Basidiomycota</taxon>
        <taxon>Agaricomycotina</taxon>
        <taxon>Agaricomycetes</taxon>
        <taxon>Agaricomycetidae</taxon>
        <taxon>Agaricales</taxon>
        <taxon>Marasmiineae</taxon>
        <taxon>Physalacriaceae</taxon>
        <taxon>Armillaria</taxon>
    </lineage>
</organism>
<protein>
    <recommendedName>
        <fullName evidence="4">CCHC-type domain-containing protein</fullName>
    </recommendedName>
</protein>
<dbReference type="GO" id="GO:0008270">
    <property type="term" value="F:zinc ion binding"/>
    <property type="evidence" value="ECO:0007669"/>
    <property type="project" value="UniProtKB-KW"/>
</dbReference>
<keyword evidence="2" id="KW-0479">Metal-binding</keyword>
<dbReference type="GO" id="GO:0003676">
    <property type="term" value="F:nucleic acid binding"/>
    <property type="evidence" value="ECO:0007669"/>
    <property type="project" value="InterPro"/>
</dbReference>
<dbReference type="InterPro" id="IPR036875">
    <property type="entry name" value="Znf_CCHC_sf"/>
</dbReference>
<keyword evidence="6" id="KW-1185">Reference proteome</keyword>
<evidence type="ECO:0000256" key="1">
    <source>
        <dbReference type="ARBA" id="ARBA00022664"/>
    </source>
</evidence>
<sequence length="133" mass="14467">MYKEHQKKWVFDQTHPLDQHSNKKLGNQKQITASSSYKTTWGTTSSSMNKLTGKGKGNGCCSICQEKGHISKNCPKKKKAEVHAVETAPEPLSKDTKIEEVKEMNKQAQSAGCFAFGQSPIDAAKSAAVPSAV</sequence>
<keyword evidence="2" id="KW-0862">Zinc</keyword>
<accession>A0A2H3CQ10</accession>
<dbReference type="Proteomes" id="UP000217790">
    <property type="component" value="Unassembled WGS sequence"/>
</dbReference>
<reference evidence="6" key="1">
    <citation type="journal article" date="2017" name="Nat. Ecol. Evol.">
        <title>Genome expansion and lineage-specific genetic innovations in the forest pathogenic fungi Armillaria.</title>
        <authorList>
            <person name="Sipos G."/>
            <person name="Prasanna A.N."/>
            <person name="Walter M.C."/>
            <person name="O'Connor E."/>
            <person name="Balint B."/>
            <person name="Krizsan K."/>
            <person name="Kiss B."/>
            <person name="Hess J."/>
            <person name="Varga T."/>
            <person name="Slot J."/>
            <person name="Riley R."/>
            <person name="Boka B."/>
            <person name="Rigling D."/>
            <person name="Barry K."/>
            <person name="Lee J."/>
            <person name="Mihaltcheva S."/>
            <person name="LaButti K."/>
            <person name="Lipzen A."/>
            <person name="Waldron R."/>
            <person name="Moloney N.M."/>
            <person name="Sperisen C."/>
            <person name="Kredics L."/>
            <person name="Vagvoelgyi C."/>
            <person name="Patrignani A."/>
            <person name="Fitzpatrick D."/>
            <person name="Nagy I."/>
            <person name="Doyle S."/>
            <person name="Anderson J.B."/>
            <person name="Grigoriev I.V."/>
            <person name="Gueldener U."/>
            <person name="Muensterkoetter M."/>
            <person name="Nagy L.G."/>
        </authorList>
    </citation>
    <scope>NUCLEOTIDE SEQUENCE [LARGE SCALE GENOMIC DNA]</scope>
    <source>
        <strain evidence="6">Ar21-2</strain>
    </source>
</reference>
<feature type="compositionally biased region" description="Basic and acidic residues" evidence="3">
    <location>
        <begin position="1"/>
        <end position="21"/>
    </location>
</feature>
<evidence type="ECO:0000256" key="3">
    <source>
        <dbReference type="SAM" id="MobiDB-lite"/>
    </source>
</evidence>
<evidence type="ECO:0000256" key="2">
    <source>
        <dbReference type="PROSITE-ProRule" id="PRU00047"/>
    </source>
</evidence>
<dbReference type="EMBL" id="KZ293693">
    <property type="protein sequence ID" value="PBK85141.1"/>
    <property type="molecule type" value="Genomic_DNA"/>
</dbReference>
<proteinExistence type="predicted"/>
<dbReference type="OrthoDB" id="3863715at2759"/>
<name>A0A2H3CQ10_ARMGA</name>
<feature type="domain" description="CCHC-type" evidence="4">
    <location>
        <begin position="61"/>
        <end position="76"/>
    </location>
</feature>
<evidence type="ECO:0000259" key="4">
    <source>
        <dbReference type="PROSITE" id="PS50158"/>
    </source>
</evidence>
<dbReference type="Gene3D" id="4.10.60.10">
    <property type="entry name" value="Zinc finger, CCHC-type"/>
    <property type="match status" value="1"/>
</dbReference>
<dbReference type="InParanoid" id="A0A2H3CQ10"/>
<feature type="compositionally biased region" description="Polar residues" evidence="3">
    <location>
        <begin position="24"/>
        <end position="49"/>
    </location>
</feature>
<dbReference type="InterPro" id="IPR001878">
    <property type="entry name" value="Znf_CCHC"/>
</dbReference>
<dbReference type="SUPFAM" id="SSF57756">
    <property type="entry name" value="Retrovirus zinc finger-like domains"/>
    <property type="match status" value="1"/>
</dbReference>
<dbReference type="PROSITE" id="PS50158">
    <property type="entry name" value="ZF_CCHC"/>
    <property type="match status" value="1"/>
</dbReference>